<dbReference type="GO" id="GO:0008270">
    <property type="term" value="F:zinc ion binding"/>
    <property type="evidence" value="ECO:0007669"/>
    <property type="project" value="InterPro"/>
</dbReference>
<dbReference type="GO" id="GO:0006360">
    <property type="term" value="P:transcription by RNA polymerase I"/>
    <property type="evidence" value="ECO:0007669"/>
    <property type="project" value="TreeGrafter"/>
</dbReference>
<dbReference type="SUPFAM" id="SSF46924">
    <property type="entry name" value="RNA polymerase subunit RPB10"/>
    <property type="match status" value="1"/>
</dbReference>
<evidence type="ECO:0000256" key="3">
    <source>
        <dbReference type="ARBA" id="ARBA00022478"/>
    </source>
</evidence>
<dbReference type="InterPro" id="IPR023580">
    <property type="entry name" value="RNA_pol_su_RPB10"/>
</dbReference>
<name>A0AAF0F308_9BASI</name>
<evidence type="ECO:0000256" key="1">
    <source>
        <dbReference type="ARBA" id="ARBA00004123"/>
    </source>
</evidence>
<keyword evidence="9" id="KW-1185">Reference proteome</keyword>
<dbReference type="GO" id="GO:0003899">
    <property type="term" value="F:DNA-directed RNA polymerase activity"/>
    <property type="evidence" value="ECO:0007669"/>
    <property type="project" value="InterPro"/>
</dbReference>
<dbReference type="InterPro" id="IPR000268">
    <property type="entry name" value="RPABC5/Rpb10"/>
</dbReference>
<dbReference type="EMBL" id="CP119961">
    <property type="protein sequence ID" value="WFD39489.1"/>
    <property type="molecule type" value="Genomic_DNA"/>
</dbReference>
<comment type="subcellular location">
    <subcellularLocation>
        <location evidence="1">Nucleus</location>
    </subcellularLocation>
</comment>
<evidence type="ECO:0000256" key="2">
    <source>
        <dbReference type="ARBA" id="ARBA00020813"/>
    </source>
</evidence>
<dbReference type="NCBIfam" id="NF003089">
    <property type="entry name" value="PRK04016.1"/>
    <property type="match status" value="1"/>
</dbReference>
<dbReference type="Gene3D" id="1.10.10.60">
    <property type="entry name" value="Homeodomain-like"/>
    <property type="match status" value="1"/>
</dbReference>
<evidence type="ECO:0000313" key="9">
    <source>
        <dbReference type="Proteomes" id="UP001217754"/>
    </source>
</evidence>
<dbReference type="Pfam" id="PF01194">
    <property type="entry name" value="RNA_pol_N"/>
    <property type="match status" value="1"/>
</dbReference>
<sequence length="110" mass="12072">MIIPVRCFSCGKVVGDKWDAYLALLIEGRTEGEALTELGLQRYCCRRMVLTHVDLIERLLHYNIHERKSNPFPAAGASKTARDARCIDGRTAATSAAPTSLPDVTTLSPV</sequence>
<comment type="similarity">
    <text evidence="7">Belongs to the archaeal Rpo10/eukaryotic RPB10 RNA polymerase subunit family.</text>
</comment>
<evidence type="ECO:0000256" key="7">
    <source>
        <dbReference type="ARBA" id="ARBA00025720"/>
    </source>
</evidence>
<dbReference type="FunFam" id="1.10.10.60:FF:000024">
    <property type="entry name" value="DNA-directed RNA polymerases I, II, and III subunit"/>
    <property type="match status" value="1"/>
</dbReference>
<dbReference type="InterPro" id="IPR020789">
    <property type="entry name" value="RNA_pol_suN_Zn-BS"/>
</dbReference>
<dbReference type="GO" id="GO:0003677">
    <property type="term" value="F:DNA binding"/>
    <property type="evidence" value="ECO:0007669"/>
    <property type="project" value="InterPro"/>
</dbReference>
<keyword evidence="6" id="KW-0804">Transcription</keyword>
<reference evidence="8" key="1">
    <citation type="submission" date="2023-03" db="EMBL/GenBank/DDBJ databases">
        <title>Mating type loci evolution in Malassezia.</title>
        <authorList>
            <person name="Coelho M.A."/>
        </authorList>
    </citation>
    <scope>NUCLEOTIDE SEQUENCE</scope>
    <source>
        <strain evidence="8">CBS 9431</strain>
    </source>
</reference>
<dbReference type="Proteomes" id="UP001217754">
    <property type="component" value="Chromosome 4"/>
</dbReference>
<keyword evidence="3 8" id="KW-0240">DNA-directed RNA polymerase</keyword>
<dbReference type="HAMAP" id="MF_00250">
    <property type="entry name" value="RNApol_arch_Rpo10"/>
    <property type="match status" value="1"/>
</dbReference>
<dbReference type="GO" id="GO:0006366">
    <property type="term" value="P:transcription by RNA polymerase II"/>
    <property type="evidence" value="ECO:0007669"/>
    <property type="project" value="TreeGrafter"/>
</dbReference>
<dbReference type="GeneID" id="85226117"/>
<protein>
    <recommendedName>
        <fullName evidence="2">DNA-directed RNA polymerases I, II, and III subunit RPABC5</fullName>
    </recommendedName>
</protein>
<accession>A0AAF0F308</accession>
<dbReference type="AlphaFoldDB" id="A0AAF0F308"/>
<dbReference type="GO" id="GO:0005665">
    <property type="term" value="C:RNA polymerase II, core complex"/>
    <property type="evidence" value="ECO:0007669"/>
    <property type="project" value="UniProtKB-ARBA"/>
</dbReference>
<proteinExistence type="inferred from homology"/>
<organism evidence="8 9">
    <name type="scientific">Malassezia japonica</name>
    <dbReference type="NCBI Taxonomy" id="223818"/>
    <lineage>
        <taxon>Eukaryota</taxon>
        <taxon>Fungi</taxon>
        <taxon>Dikarya</taxon>
        <taxon>Basidiomycota</taxon>
        <taxon>Ustilaginomycotina</taxon>
        <taxon>Malasseziomycetes</taxon>
        <taxon>Malasseziales</taxon>
        <taxon>Malasseziaceae</taxon>
        <taxon>Malassezia</taxon>
    </lineage>
</organism>
<evidence type="ECO:0000256" key="6">
    <source>
        <dbReference type="ARBA" id="ARBA00023163"/>
    </source>
</evidence>
<keyword evidence="4" id="KW-0479">Metal-binding</keyword>
<dbReference type="PANTHER" id="PTHR23431">
    <property type="entry name" value="DNA-DIRECTED RNA POLYMERASES I, II, AND III SUBUNIT RPABC5 FAMILY MEMBER"/>
    <property type="match status" value="1"/>
</dbReference>
<dbReference type="RefSeq" id="XP_060122386.1">
    <property type="nucleotide sequence ID" value="XM_060266403.1"/>
</dbReference>
<dbReference type="GO" id="GO:0042797">
    <property type="term" value="P:tRNA transcription by RNA polymerase III"/>
    <property type="evidence" value="ECO:0007669"/>
    <property type="project" value="TreeGrafter"/>
</dbReference>
<dbReference type="GO" id="GO:0005666">
    <property type="term" value="C:RNA polymerase III complex"/>
    <property type="evidence" value="ECO:0007669"/>
    <property type="project" value="TreeGrafter"/>
</dbReference>
<keyword evidence="5" id="KW-0862">Zinc</keyword>
<dbReference type="GO" id="GO:0005736">
    <property type="term" value="C:RNA polymerase I complex"/>
    <property type="evidence" value="ECO:0007669"/>
    <property type="project" value="TreeGrafter"/>
</dbReference>
<evidence type="ECO:0000313" key="8">
    <source>
        <dbReference type="EMBL" id="WFD39489.1"/>
    </source>
</evidence>
<dbReference type="PROSITE" id="PS01112">
    <property type="entry name" value="RNA_POL_N_8KD"/>
    <property type="match status" value="1"/>
</dbReference>
<evidence type="ECO:0000256" key="5">
    <source>
        <dbReference type="ARBA" id="ARBA00022833"/>
    </source>
</evidence>
<gene>
    <name evidence="8" type="primary">RPB10</name>
    <name evidence="8" type="ORF">MJAP1_002466</name>
</gene>
<evidence type="ECO:0000256" key="4">
    <source>
        <dbReference type="ARBA" id="ARBA00022723"/>
    </source>
</evidence>
<dbReference type="PANTHER" id="PTHR23431:SF3">
    <property type="entry name" value="DNA-DIRECTED RNA POLYMERASES I, II, AND III SUBUNIT RPABC5"/>
    <property type="match status" value="1"/>
</dbReference>